<name>A0ACD1FND1_MYCFR</name>
<gene>
    <name evidence="1" type="ORF">K6L26_13685</name>
</gene>
<keyword evidence="1" id="KW-0328">Glycosyltransferase</keyword>
<keyword evidence="2" id="KW-1185">Reference proteome</keyword>
<sequence length="226" mass="24167">MNAWSLRTGRDRIYQDRHEAGRVLAEQLVSYRDRPDVLVLGLARGGVPIAAEVASHLHAPLDVFVVRKLGVPQWQELAMGAVASGGGLVLNDALVNRLGIDDDTLTETIRRETAEIERREQAYRGGRAAPELAGRTVILVDDGIATGATMLAAVRAVRAAERVVVAVPVGPATLSSQLQDEADEVVCTSTPAAFEAVGQAFVDFHQVSDEEVRRLLAESTADPGQA</sequence>
<keyword evidence="1" id="KW-0808">Transferase</keyword>
<proteinExistence type="predicted"/>
<reference evidence="1" key="1">
    <citation type="submission" date="2021-07" db="EMBL/GenBank/DDBJ databases">
        <title>Complete Genome Sequences of Mycobacterium farcinogenes Isolated from Clinical Specimens from Patients in Thailand.</title>
        <authorList>
            <person name="Sodsai P."/>
        </authorList>
    </citation>
    <scope>NUCLEOTIDE SEQUENCE</scope>
    <source>
        <strain evidence="1">BKK/CU-MFGFA-001</strain>
    </source>
</reference>
<dbReference type="Proteomes" id="UP000825598">
    <property type="component" value="Chromosome"/>
</dbReference>
<evidence type="ECO:0000313" key="1">
    <source>
        <dbReference type="EMBL" id="QZH68583.1"/>
    </source>
</evidence>
<protein>
    <submittedName>
        <fullName evidence="1">Phosphoribosyltransferase</fullName>
    </submittedName>
</protein>
<dbReference type="EMBL" id="CP081673">
    <property type="protein sequence ID" value="QZH68583.1"/>
    <property type="molecule type" value="Genomic_DNA"/>
</dbReference>
<evidence type="ECO:0000313" key="2">
    <source>
        <dbReference type="Proteomes" id="UP000825598"/>
    </source>
</evidence>
<accession>A0ACD1FND1</accession>
<organism evidence="1 2">
    <name type="scientific">Mycolicibacterium farcinogenes</name>
    <name type="common">Mycobacterium farcinogenes</name>
    <dbReference type="NCBI Taxonomy" id="1802"/>
    <lineage>
        <taxon>Bacteria</taxon>
        <taxon>Bacillati</taxon>
        <taxon>Actinomycetota</taxon>
        <taxon>Actinomycetes</taxon>
        <taxon>Mycobacteriales</taxon>
        <taxon>Mycobacteriaceae</taxon>
        <taxon>Mycolicibacterium</taxon>
    </lineage>
</organism>